<feature type="region of interest" description="Disordered" evidence="2">
    <location>
        <begin position="486"/>
        <end position="505"/>
    </location>
</feature>
<feature type="region of interest" description="Disordered" evidence="2">
    <location>
        <begin position="580"/>
        <end position="612"/>
    </location>
</feature>
<feature type="compositionally biased region" description="Acidic residues" evidence="2">
    <location>
        <begin position="898"/>
        <end position="907"/>
    </location>
</feature>
<dbReference type="AlphaFoldDB" id="A0AAV4FL41"/>
<dbReference type="GO" id="GO:0034451">
    <property type="term" value="C:centriolar satellite"/>
    <property type="evidence" value="ECO:0007669"/>
    <property type="project" value="TreeGrafter"/>
</dbReference>
<dbReference type="PANTHER" id="PTHR14164:SF12">
    <property type="entry name" value="PERICENTRIOLAR MATERIAL 1 PROTEIN"/>
    <property type="match status" value="1"/>
</dbReference>
<evidence type="ECO:0000256" key="2">
    <source>
        <dbReference type="SAM" id="MobiDB-lite"/>
    </source>
</evidence>
<feature type="compositionally biased region" description="Polar residues" evidence="2">
    <location>
        <begin position="343"/>
        <end position="364"/>
    </location>
</feature>
<feature type="compositionally biased region" description="Low complexity" evidence="2">
    <location>
        <begin position="966"/>
        <end position="982"/>
    </location>
</feature>
<dbReference type="Pfam" id="PF15717">
    <property type="entry name" value="PCM1_C"/>
    <property type="match status" value="2"/>
</dbReference>
<evidence type="ECO:0000313" key="4">
    <source>
        <dbReference type="EMBL" id="GFR74007.1"/>
    </source>
</evidence>
<dbReference type="GO" id="GO:1905515">
    <property type="term" value="P:non-motile cilium assembly"/>
    <property type="evidence" value="ECO:0007669"/>
    <property type="project" value="TreeGrafter"/>
</dbReference>
<feature type="domain" description="Pericentriolar material 1 protein C-terminal" evidence="3">
    <location>
        <begin position="418"/>
        <end position="577"/>
    </location>
</feature>
<evidence type="ECO:0000313" key="5">
    <source>
        <dbReference type="Proteomes" id="UP000762676"/>
    </source>
</evidence>
<evidence type="ECO:0000259" key="3">
    <source>
        <dbReference type="Pfam" id="PF15717"/>
    </source>
</evidence>
<evidence type="ECO:0000256" key="1">
    <source>
        <dbReference type="SAM" id="Coils"/>
    </source>
</evidence>
<feature type="region of interest" description="Disordered" evidence="2">
    <location>
        <begin position="178"/>
        <end position="204"/>
    </location>
</feature>
<feature type="compositionally biased region" description="Polar residues" evidence="2">
    <location>
        <begin position="947"/>
        <end position="965"/>
    </location>
</feature>
<accession>A0AAV4FL41</accession>
<feature type="compositionally biased region" description="Basic residues" evidence="2">
    <location>
        <begin position="308"/>
        <end position="318"/>
    </location>
</feature>
<protein>
    <submittedName>
        <fullName evidence="4">Pericentriolar material 1 protein</fullName>
    </submittedName>
</protein>
<feature type="compositionally biased region" description="Acidic residues" evidence="2">
    <location>
        <begin position="929"/>
        <end position="945"/>
    </location>
</feature>
<feature type="compositionally biased region" description="Low complexity" evidence="2">
    <location>
        <begin position="178"/>
        <end position="202"/>
    </location>
</feature>
<dbReference type="GO" id="GO:0034454">
    <property type="term" value="P:microtubule anchoring at centrosome"/>
    <property type="evidence" value="ECO:0007669"/>
    <property type="project" value="InterPro"/>
</dbReference>
<feature type="domain" description="Pericentriolar material 1 protein C-terminal" evidence="3">
    <location>
        <begin position="665"/>
        <end position="978"/>
    </location>
</feature>
<feature type="region of interest" description="Disordered" evidence="2">
    <location>
        <begin position="807"/>
        <end position="1045"/>
    </location>
</feature>
<keyword evidence="1" id="KW-0175">Coiled coil</keyword>
<feature type="region of interest" description="Disordered" evidence="2">
    <location>
        <begin position="663"/>
        <end position="693"/>
    </location>
</feature>
<gene>
    <name evidence="4" type="ORF">ElyMa_003881200</name>
</gene>
<feature type="compositionally biased region" description="Polar residues" evidence="2">
    <location>
        <begin position="488"/>
        <end position="499"/>
    </location>
</feature>
<dbReference type="EMBL" id="BMAT01007914">
    <property type="protein sequence ID" value="GFR74007.1"/>
    <property type="molecule type" value="Genomic_DNA"/>
</dbReference>
<feature type="compositionally biased region" description="Basic and acidic residues" evidence="2">
    <location>
        <begin position="856"/>
        <end position="867"/>
    </location>
</feature>
<sequence>MQEQMLQLQNQSMMLSYGQIMQSVTRQQGDMHQMQQQLQNLQLQMQEVQEQSFHGGLGSSGSHLFRPTLANTPLNNSSFNLQASAAATAQSLSFNQQMPSPFNQTGLNNTAPATFMGGLSPGLRSLQQQAPGLGLSTGNLSSVGAGGAGLSVNTHSSSVNPSHHVLASTSGFVFNPVSHSTLGSHHSHSQQHQNNTSTSHQNLNYNRHQGASLSSLFNPHQGQDALPGVGTRDFSQIVNSLQQSSSPGIDSSMPDHFTRGTHSQHTGADGFSMFPTSSSFLSTHGVKEEQGDVQEENPVPSHLSNSARNKKRKYGSRVKRSEQDLATGPRMSTARSEYIDGAESSTGAPIWSLNRSCTNTSNRPGSEYTDASGDAAAYAGFDANSSYSSIQSIREQHSKLRTEQTRAKSMNDTEESNTLFETLRDTIYTEVASLISQNESRPHFLLELFRDIRQVDSDFMRQRTLYALEDLLKSGLKEPNAAWVKADTANSEQTPSESITSEDDEDLKVTRLQEEITAAERSRLNRLGRVTGSMRGYPFDYAETAENPSSLSTPTNGADDAPFFQDALGETVIRFDHLRSQEADRTSSSKGKAKGQGTGASSDEGRRKTRWGEGGFLASEQLLRDMRYQIASNRATEEEEGDSRARWRQRFGTSSLRGTSANVLVSQESQSSEVASSSAMDQASESSMSDMPYPRIDMKQLDRQIKAIMLETIPVVKEHMEDVCSGQLLAYIKRLVLSLTGQMGNQDFARFFHRQLASILEDTLQKYHGRKMRECGEDLLVEISDVLFNELAFFRLMQDLDDPNVAGRPLGTDWQDQEAENKEGSEYSADSSSSICDEDNNDEPVKAQGSRKSQKKKQEVQEKEGQATERGFVITEADQDEMGRERDDELASQVRVDDAEEKDDDETEHSYKIELAPSETKPFTRIGSDEDDDDGDEEHSMEDPSETAVSRDSMLETNSISGGERQQQQQQQPTHQLGQAQPPVSPPKPAGPSTEAAESIVSRANASSVTPRPETEGSQGDGTEKQDREKPVGGDSSSPSTPLKVNGDCTQVGGDEVLIGVNGVTNHNGTSTLVDTEENDNELTVDDLPPRLDIGAADPGIVTNMNNNSLELRRRYEEEQGLNLNIIDVVLASLDGTQELAGDGTLISSPDGFLS</sequence>
<dbReference type="GO" id="GO:0071539">
    <property type="term" value="P:protein localization to centrosome"/>
    <property type="evidence" value="ECO:0007669"/>
    <property type="project" value="InterPro"/>
</dbReference>
<dbReference type="GO" id="GO:0036064">
    <property type="term" value="C:ciliary basal body"/>
    <property type="evidence" value="ECO:0007669"/>
    <property type="project" value="TreeGrafter"/>
</dbReference>
<dbReference type="Proteomes" id="UP000762676">
    <property type="component" value="Unassembled WGS sequence"/>
</dbReference>
<feature type="compositionally biased region" description="Low complexity" evidence="2">
    <location>
        <begin position="826"/>
        <end position="835"/>
    </location>
</feature>
<reference evidence="4 5" key="1">
    <citation type="journal article" date="2021" name="Elife">
        <title>Chloroplast acquisition without the gene transfer in kleptoplastic sea slugs, Plakobranchus ocellatus.</title>
        <authorList>
            <person name="Maeda T."/>
            <person name="Takahashi S."/>
            <person name="Yoshida T."/>
            <person name="Shimamura S."/>
            <person name="Takaki Y."/>
            <person name="Nagai Y."/>
            <person name="Toyoda A."/>
            <person name="Suzuki Y."/>
            <person name="Arimoto A."/>
            <person name="Ishii H."/>
            <person name="Satoh N."/>
            <person name="Nishiyama T."/>
            <person name="Hasebe M."/>
            <person name="Maruyama T."/>
            <person name="Minagawa J."/>
            <person name="Obokata J."/>
            <person name="Shigenobu S."/>
        </authorList>
    </citation>
    <scope>NUCLEOTIDE SEQUENCE [LARGE SCALE GENOMIC DNA]</scope>
</reference>
<feature type="compositionally biased region" description="Low complexity" evidence="2">
    <location>
        <begin position="665"/>
        <end position="691"/>
    </location>
</feature>
<comment type="caution">
    <text evidence="4">The sequence shown here is derived from an EMBL/GenBank/DDBJ whole genome shotgun (WGS) entry which is preliminary data.</text>
</comment>
<feature type="region of interest" description="Disordered" evidence="2">
    <location>
        <begin position="242"/>
        <end position="368"/>
    </location>
</feature>
<keyword evidence="5" id="KW-1185">Reference proteome</keyword>
<organism evidence="4 5">
    <name type="scientific">Elysia marginata</name>
    <dbReference type="NCBI Taxonomy" id="1093978"/>
    <lineage>
        <taxon>Eukaryota</taxon>
        <taxon>Metazoa</taxon>
        <taxon>Spiralia</taxon>
        <taxon>Lophotrochozoa</taxon>
        <taxon>Mollusca</taxon>
        <taxon>Gastropoda</taxon>
        <taxon>Heterobranchia</taxon>
        <taxon>Euthyneura</taxon>
        <taxon>Panpulmonata</taxon>
        <taxon>Sacoglossa</taxon>
        <taxon>Placobranchoidea</taxon>
        <taxon>Plakobranchidae</taxon>
        <taxon>Elysia</taxon>
    </lineage>
</organism>
<proteinExistence type="predicted"/>
<dbReference type="InterPro" id="IPR024138">
    <property type="entry name" value="Pericentriolar_Pcm1"/>
</dbReference>
<dbReference type="PANTHER" id="PTHR14164">
    <property type="entry name" value="PERICENTRIOLAR MATERIAL 1-RELATED"/>
    <property type="match status" value="1"/>
</dbReference>
<feature type="compositionally biased region" description="Basic and acidic residues" evidence="2">
    <location>
        <begin position="1022"/>
        <end position="1032"/>
    </location>
</feature>
<dbReference type="InterPro" id="IPR031446">
    <property type="entry name" value="PCM1_C"/>
</dbReference>
<name>A0AAV4FL41_9GAST</name>
<feature type="coiled-coil region" evidence="1">
    <location>
        <begin position="24"/>
        <end position="51"/>
    </location>
</feature>